<evidence type="ECO:0000313" key="1">
    <source>
        <dbReference type="EMBL" id="AAP24425.1"/>
    </source>
</evidence>
<accession>A0A0F7RJR8</accession>
<dbReference type="InterPro" id="IPR025434">
    <property type="entry name" value="YesK-like"/>
</dbReference>
<dbReference type="Pfam" id="PF14150">
    <property type="entry name" value="YesK"/>
    <property type="match status" value="1"/>
</dbReference>
<organism evidence="1 2">
    <name type="scientific">Bacillus anthracis</name>
    <name type="common">anthrax bacterium</name>
    <dbReference type="NCBI Taxonomy" id="1392"/>
    <lineage>
        <taxon>Bacteria</taxon>
        <taxon>Bacillati</taxon>
        <taxon>Bacillota</taxon>
        <taxon>Bacilli</taxon>
        <taxon>Bacillales</taxon>
        <taxon>Bacillaceae</taxon>
        <taxon>Bacillus</taxon>
        <taxon>Bacillus cereus group</taxon>
    </lineage>
</organism>
<dbReference type="EMBL" id="AE016879">
    <property type="protein sequence ID" value="AAP24425.1"/>
    <property type="molecule type" value="Genomic_DNA"/>
</dbReference>
<sequence>MEGGNSMDWLDGFGIFYIIGGITIILVFAISYLLKKRFPDKQFDIIFALSLILLCLASFPVTMMVIGGWEGMGYGFIGFFVLLGTLIGMIAHQLVKISRKSYV</sequence>
<dbReference type="AlphaFoldDB" id="A0A0F7RJR8"/>
<name>A0A0F7RJR8_BACAN</name>
<gene>
    <name evidence="1" type="ordered locus">BA_0395</name>
</gene>
<evidence type="ECO:0000313" key="2">
    <source>
        <dbReference type="Proteomes" id="UP000000427"/>
    </source>
</evidence>
<dbReference type="OMA" id="GNTMDWL"/>
<proteinExistence type="predicted"/>
<reference evidence="1 2" key="1">
    <citation type="journal article" date="2003" name="Nature">
        <title>The genome sequence of Bacillus anthracis Ames and comparison to closely related bacteria.</title>
        <authorList>
            <person name="Read T.D."/>
            <person name="Peterson S.N."/>
            <person name="Tourasse N."/>
            <person name="Baillie L.W."/>
            <person name="Paulsen I.T."/>
            <person name="Nelson K.E."/>
            <person name="Tettelin H."/>
            <person name="Fouts D.E."/>
            <person name="Eisen J.A."/>
            <person name="Gill S.R."/>
            <person name="Holtzapple E.K."/>
            <person name="Okstad O.A."/>
            <person name="Helgason E."/>
            <person name="Rilstone J."/>
            <person name="Wu M."/>
            <person name="Kolonay J.F."/>
            <person name="Beanan M.J."/>
            <person name="Dodson R.J."/>
            <person name="Brinkac L.M."/>
            <person name="Gwinn M."/>
            <person name="DeBoy R.T."/>
            <person name="Madpu R."/>
            <person name="Daugherty S.C."/>
            <person name="Durkin A.S."/>
            <person name="Haft D.H."/>
            <person name="Nelson W.C."/>
            <person name="Peterson J.D."/>
            <person name="Pop M."/>
            <person name="Khouri H.M."/>
            <person name="Radune D."/>
            <person name="Benton J.L."/>
            <person name="Mahamoud Y."/>
            <person name="Jiang L."/>
            <person name="Hance I.R."/>
            <person name="Weidman J.F."/>
            <person name="Berry K.J."/>
            <person name="Plaut R.D."/>
            <person name="Wolf A.M."/>
            <person name="Watkins K.L."/>
            <person name="Nierman W.C."/>
            <person name="Hazen A."/>
            <person name="Cline R."/>
            <person name="Redmond C."/>
            <person name="Thwaite J.E."/>
            <person name="White O."/>
            <person name="Salzberg S.L."/>
            <person name="Thomason B."/>
            <person name="Friedlander A.M."/>
            <person name="Koehler T.M."/>
            <person name="Hanna P.C."/>
            <person name="Kolsto A.B."/>
            <person name="Fraser C.M."/>
        </authorList>
    </citation>
    <scope>NUCLEOTIDE SEQUENCE [LARGE SCALE GENOMIC DNA]</scope>
    <source>
        <strain evidence="2">Ames / isolate Porton</strain>
    </source>
</reference>
<protein>
    <submittedName>
        <fullName evidence="1">Uncharacterized protein</fullName>
    </submittedName>
</protein>
<dbReference type="KEGG" id="ban:BA_0395"/>
<dbReference type="Proteomes" id="UP000000427">
    <property type="component" value="Chromosome"/>
</dbReference>